<dbReference type="EMBL" id="JBDXSU010000003">
    <property type="protein sequence ID" value="MFB5189706.1"/>
    <property type="molecule type" value="Genomic_DNA"/>
</dbReference>
<keyword evidence="9 11" id="KW-0413">Isomerase</keyword>
<evidence type="ECO:0000256" key="3">
    <source>
        <dbReference type="ARBA" id="ARBA00022630"/>
    </source>
</evidence>
<dbReference type="CDD" id="cd02811">
    <property type="entry name" value="IDI-2_FMN"/>
    <property type="match status" value="1"/>
</dbReference>
<dbReference type="Gene3D" id="3.20.20.70">
    <property type="entry name" value="Aldolase class I"/>
    <property type="match status" value="1"/>
</dbReference>
<comment type="cofactor">
    <cofactor evidence="11">
        <name>NADPH</name>
        <dbReference type="ChEBI" id="CHEBI:57783"/>
    </cofactor>
</comment>
<evidence type="ECO:0000256" key="5">
    <source>
        <dbReference type="ARBA" id="ARBA00022723"/>
    </source>
</evidence>
<dbReference type="InterPro" id="IPR013785">
    <property type="entry name" value="Aldolase_TIM"/>
</dbReference>
<proteinExistence type="inferred from homology"/>
<dbReference type="RefSeq" id="WP_275475246.1">
    <property type="nucleotide sequence ID" value="NZ_CP162940.1"/>
</dbReference>
<feature type="binding site" evidence="11">
    <location>
        <begin position="270"/>
        <end position="272"/>
    </location>
    <ligand>
        <name>FMN</name>
        <dbReference type="ChEBI" id="CHEBI:58210"/>
    </ligand>
</feature>
<evidence type="ECO:0000313" key="13">
    <source>
        <dbReference type="EMBL" id="MFB5189706.1"/>
    </source>
</evidence>
<feature type="binding site" evidence="11">
    <location>
        <position position="193"/>
    </location>
    <ligand>
        <name>FMN</name>
        <dbReference type="ChEBI" id="CHEBI:58210"/>
    </ligand>
</feature>
<keyword evidence="14" id="KW-1185">Reference proteome</keyword>
<organism evidence="13 14">
    <name type="scientific">Alicyclobacillus fastidiosus</name>
    <dbReference type="NCBI Taxonomy" id="392011"/>
    <lineage>
        <taxon>Bacteria</taxon>
        <taxon>Bacillati</taxon>
        <taxon>Bacillota</taxon>
        <taxon>Bacilli</taxon>
        <taxon>Bacillales</taxon>
        <taxon>Alicyclobacillaceae</taxon>
        <taxon>Alicyclobacillus</taxon>
    </lineage>
</organism>
<keyword evidence="4 11" id="KW-0288">FMN</keyword>
<evidence type="ECO:0000313" key="14">
    <source>
        <dbReference type="Proteomes" id="UP001579974"/>
    </source>
</evidence>
<dbReference type="NCBIfam" id="TIGR02151">
    <property type="entry name" value="IPP_isom_2"/>
    <property type="match status" value="1"/>
</dbReference>
<comment type="subcellular location">
    <subcellularLocation>
        <location evidence="11">Cytoplasm</location>
    </subcellularLocation>
</comment>
<dbReference type="InterPro" id="IPR011179">
    <property type="entry name" value="IPdP_isomerase"/>
</dbReference>
<evidence type="ECO:0000256" key="7">
    <source>
        <dbReference type="ARBA" id="ARBA00022857"/>
    </source>
</evidence>
<evidence type="ECO:0000256" key="8">
    <source>
        <dbReference type="ARBA" id="ARBA00023229"/>
    </source>
</evidence>
<name>A0ABV5ACC4_9BACL</name>
<feature type="domain" description="FMN-dependent dehydrogenase" evidence="12">
    <location>
        <begin position="178"/>
        <end position="336"/>
    </location>
</feature>
<comment type="cofactor">
    <cofactor evidence="1 11">
        <name>FMN</name>
        <dbReference type="ChEBI" id="CHEBI:58210"/>
    </cofactor>
</comment>
<evidence type="ECO:0000256" key="1">
    <source>
        <dbReference type="ARBA" id="ARBA00001917"/>
    </source>
</evidence>
<reference evidence="13 14" key="1">
    <citation type="journal article" date="2024" name="Int. J. Mol. Sci.">
        <title>Exploration of Alicyclobacillus spp. Genome in Search of Antibiotic Resistance.</title>
        <authorList>
            <person name="Bucka-Kolendo J."/>
            <person name="Kiousi D.E."/>
            <person name="Dekowska A."/>
            <person name="Mikolajczuk-Szczyrba A."/>
            <person name="Karadedos D.M."/>
            <person name="Michael P."/>
            <person name="Galanis A."/>
            <person name="Sokolowska B."/>
        </authorList>
    </citation>
    <scope>NUCLEOTIDE SEQUENCE [LARGE SCALE GENOMIC DNA]</scope>
    <source>
        <strain evidence="13 14">KKP 3000</strain>
    </source>
</reference>
<dbReference type="Proteomes" id="UP001579974">
    <property type="component" value="Unassembled WGS sequence"/>
</dbReference>
<feature type="binding site" evidence="11">
    <location>
        <begin position="72"/>
        <end position="74"/>
    </location>
    <ligand>
        <name>FMN</name>
        <dbReference type="ChEBI" id="CHEBI:58210"/>
    </ligand>
</feature>
<feature type="binding site" evidence="11">
    <location>
        <position position="162"/>
    </location>
    <ligand>
        <name>Mg(2+)</name>
        <dbReference type="ChEBI" id="CHEBI:18420"/>
    </ligand>
</feature>
<protein>
    <recommendedName>
        <fullName evidence="11">Isopentenyl-diphosphate delta-isomerase</fullName>
        <shortName evidence="11">IPP isomerase</shortName>
        <ecNumber evidence="11">5.3.3.2</ecNumber>
    </recommendedName>
    <alternativeName>
        <fullName evidence="11">Isopentenyl diphosphate:dimethylallyl diphosphate isomerase</fullName>
    </alternativeName>
    <alternativeName>
        <fullName evidence="11">Isopentenyl pyrophosphate isomerase</fullName>
    </alternativeName>
    <alternativeName>
        <fullName evidence="11">Type 2 isopentenyl diphosphate isomerase</fullName>
        <shortName evidence="11">IDI-2</shortName>
    </alternativeName>
</protein>
<dbReference type="SMART" id="SM01240">
    <property type="entry name" value="IMPDH"/>
    <property type="match status" value="1"/>
</dbReference>
<feature type="binding site" evidence="11">
    <location>
        <begin position="291"/>
        <end position="292"/>
    </location>
    <ligand>
        <name>FMN</name>
        <dbReference type="ChEBI" id="CHEBI:58210"/>
    </ligand>
</feature>
<comment type="function">
    <text evidence="11">Involved in the biosynthesis of isoprenoids. Catalyzes the 1,3-allylic rearrangement of the homoallylic substrate isopentenyl (IPP) to its allylic isomer, dimethylallyl diphosphate (DMAPP).</text>
</comment>
<evidence type="ECO:0000259" key="12">
    <source>
        <dbReference type="Pfam" id="PF01070"/>
    </source>
</evidence>
<comment type="caution">
    <text evidence="13">The sequence shown here is derived from an EMBL/GenBank/DDBJ whole genome shotgun (WGS) entry which is preliminary data.</text>
</comment>
<evidence type="ECO:0000256" key="6">
    <source>
        <dbReference type="ARBA" id="ARBA00022842"/>
    </source>
</evidence>
<feature type="binding site" evidence="11">
    <location>
        <position position="161"/>
    </location>
    <ligand>
        <name>substrate</name>
    </ligand>
</feature>
<feature type="binding site" evidence="11">
    <location>
        <position position="223"/>
    </location>
    <ligand>
        <name>FMN</name>
        <dbReference type="ChEBI" id="CHEBI:58210"/>
    </ligand>
</feature>
<comment type="subunit">
    <text evidence="10 11">Homooctamer. Dimer of tetramers.</text>
</comment>
<gene>
    <name evidence="11 13" type="primary">fni</name>
    <name evidence="13" type="ORF">KKP3000_002982</name>
</gene>
<dbReference type="InterPro" id="IPR000262">
    <property type="entry name" value="FMN-dep_DH"/>
</dbReference>
<evidence type="ECO:0000256" key="2">
    <source>
        <dbReference type="ARBA" id="ARBA00022490"/>
    </source>
</evidence>
<keyword evidence="2 11" id="KW-0963">Cytoplasm</keyword>
<dbReference type="PIRSF" id="PIRSF003314">
    <property type="entry name" value="IPP_isomerase"/>
    <property type="match status" value="1"/>
</dbReference>
<dbReference type="SUPFAM" id="SSF51395">
    <property type="entry name" value="FMN-linked oxidoreductases"/>
    <property type="match status" value="1"/>
</dbReference>
<comment type="catalytic activity">
    <reaction evidence="11">
        <text>isopentenyl diphosphate = dimethylallyl diphosphate</text>
        <dbReference type="Rhea" id="RHEA:23284"/>
        <dbReference type="ChEBI" id="CHEBI:57623"/>
        <dbReference type="ChEBI" id="CHEBI:128769"/>
        <dbReference type="EC" id="5.3.3.2"/>
    </reaction>
</comment>
<dbReference type="Pfam" id="PF01070">
    <property type="entry name" value="FMN_dh"/>
    <property type="match status" value="1"/>
</dbReference>
<evidence type="ECO:0000256" key="11">
    <source>
        <dbReference type="HAMAP-Rule" id="MF_00354"/>
    </source>
</evidence>
<keyword evidence="3 11" id="KW-0285">Flavoprotein</keyword>
<feature type="binding site" evidence="11">
    <location>
        <begin position="14"/>
        <end position="15"/>
    </location>
    <ligand>
        <name>substrate</name>
    </ligand>
</feature>
<dbReference type="GO" id="GO:0004452">
    <property type="term" value="F:isopentenyl-diphosphate delta-isomerase activity"/>
    <property type="evidence" value="ECO:0007669"/>
    <property type="project" value="UniProtKB-EC"/>
</dbReference>
<dbReference type="PANTHER" id="PTHR43665:SF1">
    <property type="entry name" value="ISOPENTENYL-DIPHOSPHATE DELTA-ISOMERASE"/>
    <property type="match status" value="1"/>
</dbReference>
<feature type="binding site" evidence="11">
    <location>
        <position position="131"/>
    </location>
    <ligand>
        <name>FMN</name>
        <dbReference type="ChEBI" id="CHEBI:58210"/>
    </ligand>
</feature>
<keyword evidence="5 11" id="KW-0479">Metal-binding</keyword>
<sequence>MEMAKATEQGREQRKVEHVSAVRTLGDNGASSTWFEDVTLLPNCAPELAWDEVSIETQLCGYTLPSPIVINAMTGGAEQVYDINRRLAAIARRFGLAMAVGSETAALRNREVAYTYQVVREQHKDGLVIANVGMGTKPEVARAAVDLIDAQLLQVHFNVAQELFMAEGDRDFRGALAGLSEVVQHVGVPVIAKEVGQGVAAEQARQFVEAGVKAIDVGGRGGTNFIAVEAWRRDMRLTDQWKSWGISTAATLCEVVDVAGESLDVIASGGMRGADEIVKAMALGASAVGIAGPLVRLLAEPDGDEAIARYLEELHWGMRALLVLTGARTWSELRRRPLVLGGRLKDWLEARGRESFLTSLRSRTARF</sequence>
<dbReference type="PANTHER" id="PTHR43665">
    <property type="entry name" value="ISOPENTENYL-DIPHOSPHATE DELTA-ISOMERASE"/>
    <property type="match status" value="1"/>
</dbReference>
<comment type="similarity">
    <text evidence="11">Belongs to the IPP isomerase type 2 family.</text>
</comment>
<accession>A0ABV5ACC4</accession>
<keyword evidence="7 11" id="KW-0521">NADP</keyword>
<evidence type="ECO:0000256" key="9">
    <source>
        <dbReference type="ARBA" id="ARBA00023235"/>
    </source>
</evidence>
<feature type="binding site" evidence="11">
    <location>
        <position position="102"/>
    </location>
    <ligand>
        <name>FMN</name>
        <dbReference type="ChEBI" id="CHEBI:58210"/>
    </ligand>
</feature>
<evidence type="ECO:0000256" key="10">
    <source>
        <dbReference type="ARBA" id="ARBA00025810"/>
    </source>
</evidence>
<keyword evidence="8 11" id="KW-0414">Isoprene biosynthesis</keyword>
<keyword evidence="6 11" id="KW-0460">Magnesium</keyword>
<comment type="cofactor">
    <cofactor evidence="11">
        <name>Mg(2+)</name>
        <dbReference type="ChEBI" id="CHEBI:18420"/>
    </cofactor>
</comment>
<dbReference type="EC" id="5.3.3.2" evidence="11"/>
<dbReference type="HAMAP" id="MF_00354">
    <property type="entry name" value="Idi_2"/>
    <property type="match status" value="1"/>
</dbReference>
<comment type="caution">
    <text evidence="11">Lacks conserved residue(s) required for the propagation of feature annotation.</text>
</comment>
<evidence type="ECO:0000256" key="4">
    <source>
        <dbReference type="ARBA" id="ARBA00022643"/>
    </source>
</evidence>